<dbReference type="PANTHER" id="PTHR31435">
    <property type="entry name" value="PROTEIN NATD1"/>
    <property type="match status" value="1"/>
</dbReference>
<dbReference type="GO" id="GO:0016746">
    <property type="term" value="F:acyltransferase activity"/>
    <property type="evidence" value="ECO:0007669"/>
    <property type="project" value="UniProtKB-KW"/>
</dbReference>
<evidence type="ECO:0000259" key="1">
    <source>
        <dbReference type="PROSITE" id="PS51729"/>
    </source>
</evidence>
<organism evidence="2 3">
    <name type="scientific">Anaerococcus kampingae</name>
    <dbReference type="NCBI Taxonomy" id="3115614"/>
    <lineage>
        <taxon>Bacteria</taxon>
        <taxon>Bacillati</taxon>
        <taxon>Bacillota</taxon>
        <taxon>Tissierellia</taxon>
        <taxon>Tissierellales</taxon>
        <taxon>Peptoniphilaceae</taxon>
        <taxon>Anaerococcus</taxon>
    </lineage>
</organism>
<dbReference type="InterPro" id="IPR031165">
    <property type="entry name" value="GNAT_YJDJ"/>
</dbReference>
<evidence type="ECO:0000313" key="2">
    <source>
        <dbReference type="EMBL" id="MFO3666184.1"/>
    </source>
</evidence>
<keyword evidence="3" id="KW-1185">Reference proteome</keyword>
<evidence type="ECO:0000313" key="3">
    <source>
        <dbReference type="Proteomes" id="UP001637994"/>
    </source>
</evidence>
<dbReference type="PROSITE" id="PS51729">
    <property type="entry name" value="GNAT_YJDJ"/>
    <property type="match status" value="1"/>
</dbReference>
<dbReference type="InterPro" id="IPR045057">
    <property type="entry name" value="Gcn5-rel_NAT"/>
</dbReference>
<gene>
    <name evidence="2" type="ORF">ACCQ42_00085</name>
</gene>
<proteinExistence type="predicted"/>
<dbReference type="Proteomes" id="UP001637994">
    <property type="component" value="Unassembled WGS sequence"/>
</dbReference>
<sequence length="94" mass="10697">MDKIKYTLNEKESRSEVYDGDKLIGKCDYKIEANKLDIYHTEVDAAYGGRGLAGKLVDLVVAYARDENLKIIPTCPYVAKKFDKDQSYKDVDAR</sequence>
<dbReference type="PANTHER" id="PTHR31435:SF10">
    <property type="entry name" value="BSR4717 PROTEIN"/>
    <property type="match status" value="1"/>
</dbReference>
<comment type="caution">
    <text evidence="2">The sequence shown here is derived from an EMBL/GenBank/DDBJ whole genome shotgun (WGS) entry which is preliminary data.</text>
</comment>
<keyword evidence="2" id="KW-0012">Acyltransferase</keyword>
<protein>
    <submittedName>
        <fullName evidence="2">GNAT family N-acetyltransferase</fullName>
        <ecNumber evidence="2">2.3.1.-</ecNumber>
    </submittedName>
</protein>
<dbReference type="CDD" id="cd04301">
    <property type="entry name" value="NAT_SF"/>
    <property type="match status" value="1"/>
</dbReference>
<dbReference type="RefSeq" id="WP_234025841.1">
    <property type="nucleotide sequence ID" value="NZ_JBGMEF010000001.1"/>
</dbReference>
<accession>A0ABW9MB99</accession>
<dbReference type="EC" id="2.3.1.-" evidence="2"/>
<dbReference type="Pfam" id="PF14542">
    <property type="entry name" value="Acetyltransf_CG"/>
    <property type="match status" value="1"/>
</dbReference>
<feature type="domain" description="N-acetyltransferase" evidence="1">
    <location>
        <begin position="7"/>
        <end position="93"/>
    </location>
</feature>
<reference evidence="2 3" key="1">
    <citation type="journal article" date="2025" name="Anaerobe">
        <title>Description of Anaerococcus kampingiae sp. nov., Anaerococcus groningensis sp. nov., Anaerococcus martiniensis sp. nov., and Anaerococcus cruorum sp. nov., isolated from human clinical specimens.</title>
        <authorList>
            <person name="Boiten K.E."/>
            <person name="Meijer J."/>
            <person name="van Wezel E.M."/>
            <person name="Veloo A.C.M."/>
        </authorList>
    </citation>
    <scope>NUCLEOTIDE SEQUENCE [LARGE SCALE GENOMIC DNA]</scope>
    <source>
        <strain evidence="2 3">ENR0874</strain>
    </source>
</reference>
<dbReference type="EMBL" id="JBGMEF010000001">
    <property type="protein sequence ID" value="MFO3666184.1"/>
    <property type="molecule type" value="Genomic_DNA"/>
</dbReference>
<dbReference type="SUPFAM" id="SSF55729">
    <property type="entry name" value="Acyl-CoA N-acyltransferases (Nat)"/>
    <property type="match status" value="1"/>
</dbReference>
<dbReference type="Gene3D" id="3.40.630.30">
    <property type="match status" value="1"/>
</dbReference>
<dbReference type="InterPro" id="IPR016181">
    <property type="entry name" value="Acyl_CoA_acyltransferase"/>
</dbReference>
<keyword evidence="2" id="KW-0808">Transferase</keyword>
<name>A0ABW9MB99_9FIRM</name>